<dbReference type="PANTHER" id="PTHR35564">
    <property type="match status" value="1"/>
</dbReference>
<gene>
    <name evidence="1" type="primary">tssG</name>
    <name evidence="1" type="ORF">LS65_009285</name>
</gene>
<comment type="caution">
    <text evidence="1">The sequence shown here is derived from an EMBL/GenBank/DDBJ whole genome shotgun (WGS) entry which is preliminary data.</text>
</comment>
<dbReference type="EMBL" id="JRMQ02000019">
    <property type="protein sequence ID" value="TLD99590.1"/>
    <property type="molecule type" value="Genomic_DNA"/>
</dbReference>
<dbReference type="NCBIfam" id="TIGR03347">
    <property type="entry name" value="VI_chp_1"/>
    <property type="match status" value="1"/>
</dbReference>
<organism evidence="1 2">
    <name type="scientific">Helicobacter japonicus</name>
    <dbReference type="NCBI Taxonomy" id="425400"/>
    <lineage>
        <taxon>Bacteria</taxon>
        <taxon>Pseudomonadati</taxon>
        <taxon>Campylobacterota</taxon>
        <taxon>Epsilonproteobacteria</taxon>
        <taxon>Campylobacterales</taxon>
        <taxon>Helicobacteraceae</taxon>
        <taxon>Helicobacter</taxon>
    </lineage>
</organism>
<dbReference type="AlphaFoldDB" id="A0A4U8TH97"/>
<dbReference type="Proteomes" id="UP000029707">
    <property type="component" value="Unassembled WGS sequence"/>
</dbReference>
<dbReference type="STRING" id="425400.LS65_03095"/>
<dbReference type="RefSeq" id="WP_034361214.1">
    <property type="nucleotide sequence ID" value="NZ_CAJUDB010000013.1"/>
</dbReference>
<accession>A0A4U8TH97</accession>
<protein>
    <submittedName>
        <fullName evidence="1">Type VI secretion system baseplate subunit TssG</fullName>
    </submittedName>
</protein>
<sequence length="300" mass="35816">MSDITYFTFHKLLHKLLKKYDKKDIFLRTNKSLKHPHKEIEYIKENKEFLIEIMVNFMGLQGNTSQLPSYMLDKLSRNEDGGSGWTLFFDFFNHYILWLFFESVNLKNYPRSFRKDFSDSISKILFSMLGINDKEIAKNYLPFAPLFLSSSRPKYYIEKVLQNNFNLYNKLYIIENLPHQILIAPSQKNKLGFKNDILGKNFILGNKFLSYQSKIGVYIKDIEYYRAMEYLPNQNKHKELKESILFLTNQQFCIDLYLRINHNERMNFILGDENVAKLGWGLALGNFKKKYHLMCIKMYE</sequence>
<dbReference type="Pfam" id="PF06996">
    <property type="entry name" value="T6SS_TssG"/>
    <property type="match status" value="1"/>
</dbReference>
<dbReference type="InterPro" id="IPR010732">
    <property type="entry name" value="T6SS_TssG-like"/>
</dbReference>
<proteinExistence type="predicted"/>
<keyword evidence="2" id="KW-1185">Reference proteome</keyword>
<evidence type="ECO:0000313" key="2">
    <source>
        <dbReference type="Proteomes" id="UP000029707"/>
    </source>
</evidence>
<name>A0A4U8TH97_9HELI</name>
<reference evidence="1 2" key="1">
    <citation type="journal article" date="2014" name="Genome Announc.">
        <title>Draft genome sequences of eight enterohepatic helicobacter species isolated from both laboratory and wild rodents.</title>
        <authorList>
            <person name="Sheh A."/>
            <person name="Shen Z."/>
            <person name="Fox J.G."/>
        </authorList>
    </citation>
    <scope>NUCLEOTIDE SEQUENCE [LARGE SCALE GENOMIC DNA]</scope>
    <source>
        <strain evidence="1 2">MIT 01-6451</strain>
    </source>
</reference>
<dbReference type="PANTHER" id="PTHR35564:SF3">
    <property type="entry name" value="TYPE VI SECRETION SYSTEM BASEPLATE SUBUNIT TSSG"/>
    <property type="match status" value="1"/>
</dbReference>
<dbReference type="OrthoDB" id="5352652at2"/>
<evidence type="ECO:0000313" key="1">
    <source>
        <dbReference type="EMBL" id="TLD99590.1"/>
    </source>
</evidence>
<dbReference type="GeneID" id="82322263"/>